<dbReference type="RefSeq" id="WP_015694382.1">
    <property type="nucleotide sequence ID" value="NC_016940.1"/>
</dbReference>
<proteinExistence type="predicted"/>
<dbReference type="AlphaFoldDB" id="H6L7C8"/>
<dbReference type="OrthoDB" id="981083at2"/>
<dbReference type="eggNOG" id="COG4103">
    <property type="taxonomic scope" value="Bacteria"/>
</dbReference>
<reference evidence="2 3" key="1">
    <citation type="journal article" date="2012" name="Stand. Genomic Sci.">
        <title>Complete genome sequencing and analysis of Saprospira grandis str. Lewin, a predatory marine bacterium.</title>
        <authorList>
            <person name="Saw J.H."/>
            <person name="Yuryev A."/>
            <person name="Kanbe M."/>
            <person name="Hou S."/>
            <person name="Young A.G."/>
            <person name="Aizawa S."/>
            <person name="Alam M."/>
        </authorList>
    </citation>
    <scope>NUCLEOTIDE SEQUENCE [LARGE SCALE GENOMIC DNA]</scope>
    <source>
        <strain evidence="2 3">Lewin</strain>
    </source>
</reference>
<feature type="region of interest" description="Disordered" evidence="1">
    <location>
        <begin position="25"/>
        <end position="48"/>
    </location>
</feature>
<dbReference type="EMBL" id="CP002831">
    <property type="protein sequence ID" value="AFC26800.1"/>
    <property type="molecule type" value="Genomic_DNA"/>
</dbReference>
<evidence type="ECO:0000313" key="3">
    <source>
        <dbReference type="Proteomes" id="UP000007519"/>
    </source>
</evidence>
<evidence type="ECO:0000313" key="2">
    <source>
        <dbReference type="EMBL" id="AFC26800.1"/>
    </source>
</evidence>
<dbReference type="HOGENOM" id="CLU_1488061_0_0_10"/>
<protein>
    <recommendedName>
        <fullName evidence="4">Co-chaperone DjlA N-terminal domain-containing protein</fullName>
    </recommendedName>
</protein>
<accession>H6L7C8</accession>
<sequence>MIIILLIVIAFILWKIYSQEERPIKSKATKASPSSTKRGSYSPSLSSRKRENLSHLQLLVSLAMSDGVLDKAELKFITHIAVQRGIPEDHFLAIFRDPTIISYVPPSSDASRLINLYEMVMLMMIDGDIDKNEIYVCVATARKLGFKAEVVSLLVEVLIKQIAEGIAKEIILRDLEKRMRA</sequence>
<evidence type="ECO:0000256" key="1">
    <source>
        <dbReference type="SAM" id="MobiDB-lite"/>
    </source>
</evidence>
<dbReference type="SUPFAM" id="SSF158682">
    <property type="entry name" value="TerB-like"/>
    <property type="match status" value="1"/>
</dbReference>
<evidence type="ECO:0008006" key="4">
    <source>
        <dbReference type="Google" id="ProtNLM"/>
    </source>
</evidence>
<dbReference type="InterPro" id="IPR029024">
    <property type="entry name" value="TerB-like"/>
</dbReference>
<dbReference type="KEGG" id="sgn:SGRA_4085"/>
<keyword evidence="3" id="KW-1185">Reference proteome</keyword>
<gene>
    <name evidence="2" type="ordered locus">SGRA_4085</name>
</gene>
<dbReference type="Gene3D" id="1.10.3680.10">
    <property type="entry name" value="TerB-like"/>
    <property type="match status" value="1"/>
</dbReference>
<name>H6L7C8_SAPGL</name>
<dbReference type="STRING" id="984262.SGRA_4085"/>
<dbReference type="Proteomes" id="UP000007519">
    <property type="component" value="Chromosome"/>
</dbReference>
<organism evidence="2 3">
    <name type="scientific">Saprospira grandis (strain Lewin)</name>
    <dbReference type="NCBI Taxonomy" id="984262"/>
    <lineage>
        <taxon>Bacteria</taxon>
        <taxon>Pseudomonadati</taxon>
        <taxon>Bacteroidota</taxon>
        <taxon>Saprospiria</taxon>
        <taxon>Saprospirales</taxon>
        <taxon>Saprospiraceae</taxon>
        <taxon>Saprospira</taxon>
    </lineage>
</organism>
<dbReference type="CDD" id="cd07177">
    <property type="entry name" value="terB_like"/>
    <property type="match status" value="1"/>
</dbReference>